<gene>
    <name evidence="2" type="ORF">M501DRAFT_986876</name>
</gene>
<evidence type="ECO:0000256" key="1">
    <source>
        <dbReference type="SAM" id="Phobius"/>
    </source>
</evidence>
<name>A0A9P4S6K2_9PEZI</name>
<feature type="transmembrane region" description="Helical" evidence="1">
    <location>
        <begin position="70"/>
        <end position="95"/>
    </location>
</feature>
<dbReference type="OrthoDB" id="5376804at2759"/>
<organism evidence="2 3">
    <name type="scientific">Patellaria atrata CBS 101060</name>
    <dbReference type="NCBI Taxonomy" id="1346257"/>
    <lineage>
        <taxon>Eukaryota</taxon>
        <taxon>Fungi</taxon>
        <taxon>Dikarya</taxon>
        <taxon>Ascomycota</taxon>
        <taxon>Pezizomycotina</taxon>
        <taxon>Dothideomycetes</taxon>
        <taxon>Dothideomycetes incertae sedis</taxon>
        <taxon>Patellariales</taxon>
        <taxon>Patellariaceae</taxon>
        <taxon>Patellaria</taxon>
    </lineage>
</organism>
<dbReference type="PANTHER" id="PTHR35394:SF5">
    <property type="entry name" value="DUF3176 DOMAIN-CONTAINING PROTEIN"/>
    <property type="match status" value="1"/>
</dbReference>
<feature type="transmembrane region" description="Helical" evidence="1">
    <location>
        <begin position="174"/>
        <end position="191"/>
    </location>
</feature>
<dbReference type="Proteomes" id="UP000799429">
    <property type="component" value="Unassembled WGS sequence"/>
</dbReference>
<evidence type="ECO:0000313" key="3">
    <source>
        <dbReference type="Proteomes" id="UP000799429"/>
    </source>
</evidence>
<feature type="transmembrane region" description="Helical" evidence="1">
    <location>
        <begin position="524"/>
        <end position="549"/>
    </location>
</feature>
<feature type="transmembrane region" description="Helical" evidence="1">
    <location>
        <begin position="107"/>
        <end position="132"/>
    </location>
</feature>
<reference evidence="2" key="1">
    <citation type="journal article" date="2020" name="Stud. Mycol.">
        <title>101 Dothideomycetes genomes: a test case for predicting lifestyles and emergence of pathogens.</title>
        <authorList>
            <person name="Haridas S."/>
            <person name="Albert R."/>
            <person name="Binder M."/>
            <person name="Bloem J."/>
            <person name="Labutti K."/>
            <person name="Salamov A."/>
            <person name="Andreopoulos B."/>
            <person name="Baker S."/>
            <person name="Barry K."/>
            <person name="Bills G."/>
            <person name="Bluhm B."/>
            <person name="Cannon C."/>
            <person name="Castanera R."/>
            <person name="Culley D."/>
            <person name="Daum C."/>
            <person name="Ezra D."/>
            <person name="Gonzalez J."/>
            <person name="Henrissat B."/>
            <person name="Kuo A."/>
            <person name="Liang C."/>
            <person name="Lipzen A."/>
            <person name="Lutzoni F."/>
            <person name="Magnuson J."/>
            <person name="Mondo S."/>
            <person name="Nolan M."/>
            <person name="Ohm R."/>
            <person name="Pangilinan J."/>
            <person name="Park H.-J."/>
            <person name="Ramirez L."/>
            <person name="Alfaro M."/>
            <person name="Sun H."/>
            <person name="Tritt A."/>
            <person name="Yoshinaga Y."/>
            <person name="Zwiers L.-H."/>
            <person name="Turgeon B."/>
            <person name="Goodwin S."/>
            <person name="Spatafora J."/>
            <person name="Crous P."/>
            <person name="Grigoriev I."/>
        </authorList>
    </citation>
    <scope>NUCLEOTIDE SEQUENCE</scope>
    <source>
        <strain evidence="2">CBS 101060</strain>
    </source>
</reference>
<keyword evidence="1" id="KW-1133">Transmembrane helix</keyword>
<proteinExistence type="predicted"/>
<dbReference type="PANTHER" id="PTHR35394">
    <property type="entry name" value="DUF3176 DOMAIN-CONTAINING PROTEIN"/>
    <property type="match status" value="1"/>
</dbReference>
<dbReference type="Pfam" id="PF11374">
    <property type="entry name" value="DUF3176"/>
    <property type="match status" value="1"/>
</dbReference>
<protein>
    <submittedName>
        <fullName evidence="2">Uncharacterized protein</fullName>
    </submittedName>
</protein>
<keyword evidence="1" id="KW-0472">Membrane</keyword>
<evidence type="ECO:0000313" key="2">
    <source>
        <dbReference type="EMBL" id="KAF2837076.1"/>
    </source>
</evidence>
<dbReference type="InterPro" id="IPR021514">
    <property type="entry name" value="DUF3176"/>
</dbReference>
<comment type="caution">
    <text evidence="2">The sequence shown here is derived from an EMBL/GenBank/DDBJ whole genome shotgun (WGS) entry which is preliminary data.</text>
</comment>
<dbReference type="EMBL" id="MU006101">
    <property type="protein sequence ID" value="KAF2837076.1"/>
    <property type="molecule type" value="Genomic_DNA"/>
</dbReference>
<accession>A0A9P4S6K2</accession>
<keyword evidence="1" id="KW-0812">Transmembrane</keyword>
<keyword evidence="3" id="KW-1185">Reference proteome</keyword>
<dbReference type="AlphaFoldDB" id="A0A9P4S6K2"/>
<sequence length="616" mass="68119">MAAQYTTVPASGIPLGASDSKFQEFSVSGYTPVTSPSGTPYPGVVSIPASQNAYVKTGFKHRWRDLSNRLWLWEVTACAISLVFLGAACGTLAMYDGRTIDEWFLPWKINSVIALFVTLMKTSMMVPLAASISQMKWLHFKQNRKLKDIDTYDQASRGPMGAFFLILSFKMRRIACLGALLVLASLAMDTLTQNVISIRSKIFTSSTPNAWVPRGNLYSVFLRGWSGDDTDPAAPMVASILAGWVSQVSYEDLTVVGVPNECPTGNCTFPTFQTLAVCNRCLEATDLLSTTEEGFVLPDGHAMNNYRGVRGRLNLTSNAILPEYSRLQRDDIGLPIAHIEAISDPTGADRAWASECALYWCILEFQTQVRDGKINQIGNTAPLLTRPTRNETIAELVPEECYIDGEVHDPRSEECVHSVGRRAHLAIKNFFINNVRGFVGNDGSKWTSTNLLAQSLFTHILQKAGNNLHNSLTATVGNMTTFMTNNVRQQPIQTGDNNKVEVYGEYHKAMGYSEQYTSYYHIRWVYMIAPAGIVVLSALFFVLTVLMSLNHQPWKASSLALLFHGLGTRERHALGPVARIVDMKEAAESVHMKMENAYEGLRLVSKDSYASGRASS</sequence>